<dbReference type="EMBL" id="CAADFA010000476">
    <property type="protein sequence ID" value="VFJ68110.1"/>
    <property type="molecule type" value="Genomic_DNA"/>
</dbReference>
<dbReference type="AlphaFoldDB" id="A0A450TKJ9"/>
<evidence type="ECO:0000313" key="2">
    <source>
        <dbReference type="EMBL" id="VFJ68110.1"/>
    </source>
</evidence>
<feature type="compositionally biased region" description="Polar residues" evidence="1">
    <location>
        <begin position="67"/>
        <end position="78"/>
    </location>
</feature>
<reference evidence="2" key="1">
    <citation type="submission" date="2019-02" db="EMBL/GenBank/DDBJ databases">
        <authorList>
            <person name="Gruber-Vodicka R. H."/>
            <person name="Seah K. B. B."/>
        </authorList>
    </citation>
    <scope>NUCLEOTIDE SEQUENCE</scope>
    <source>
        <strain evidence="2">BECK_BZ165</strain>
    </source>
</reference>
<proteinExistence type="predicted"/>
<protein>
    <submittedName>
        <fullName evidence="2">Uncharacterized protein</fullName>
    </submittedName>
</protein>
<name>A0A450TKJ9_9GAMM</name>
<organism evidence="2">
    <name type="scientific">Candidatus Kentrum sp. FM</name>
    <dbReference type="NCBI Taxonomy" id="2126340"/>
    <lineage>
        <taxon>Bacteria</taxon>
        <taxon>Pseudomonadati</taxon>
        <taxon>Pseudomonadota</taxon>
        <taxon>Gammaproteobacteria</taxon>
        <taxon>Candidatus Kentrum</taxon>
    </lineage>
</organism>
<feature type="compositionally biased region" description="Basic and acidic residues" evidence="1">
    <location>
        <begin position="55"/>
        <end position="66"/>
    </location>
</feature>
<sequence length="206" mass="24058">MTNGKRRYGNILFEICHELVYSGKRGRPPKVLRQGVKIRLKNKENQSNKGGSKRPKYEAPHSEHPKTNQNFSDTNIHANHTEAFNAPMRRRNYSYRRKTNTYAKKKTALQRTLDIFWITHNFIREHFTTKQVPAVALGILDKGLSWERILKIQKLPKPRIIATQSKVYERTELNQCPLGNWQKRIYQIAQDFRSDSRRAAGAKPAC</sequence>
<accession>A0A450TKJ9</accession>
<feature type="region of interest" description="Disordered" evidence="1">
    <location>
        <begin position="37"/>
        <end position="91"/>
    </location>
</feature>
<evidence type="ECO:0000256" key="1">
    <source>
        <dbReference type="SAM" id="MobiDB-lite"/>
    </source>
</evidence>
<gene>
    <name evidence="2" type="ORF">BECKFM1743C_GA0114222_104762</name>
</gene>